<organism evidence="7 8">
    <name type="scientific">Paraburkholderia eburnea</name>
    <dbReference type="NCBI Taxonomy" id="1189126"/>
    <lineage>
        <taxon>Bacteria</taxon>
        <taxon>Pseudomonadati</taxon>
        <taxon>Pseudomonadota</taxon>
        <taxon>Betaproteobacteria</taxon>
        <taxon>Burkholderiales</taxon>
        <taxon>Burkholderiaceae</taxon>
        <taxon>Paraburkholderia</taxon>
    </lineage>
</organism>
<accession>A0A2S4MAI6</accession>
<proteinExistence type="predicted"/>
<dbReference type="GO" id="GO:0016020">
    <property type="term" value="C:membrane"/>
    <property type="evidence" value="ECO:0007669"/>
    <property type="project" value="UniProtKB-SubCell"/>
</dbReference>
<feature type="transmembrane region" description="Helical" evidence="5">
    <location>
        <begin position="404"/>
        <end position="422"/>
    </location>
</feature>
<feature type="transmembrane region" description="Helical" evidence="5">
    <location>
        <begin position="342"/>
        <end position="359"/>
    </location>
</feature>
<dbReference type="InterPro" id="IPR052706">
    <property type="entry name" value="Membrane-Transporter-like"/>
</dbReference>
<name>A0A2S4MAI6_9BURK</name>
<dbReference type="RefSeq" id="WP_103704900.1">
    <property type="nucleotide sequence ID" value="NZ_PQGA01000006.1"/>
</dbReference>
<evidence type="ECO:0000256" key="2">
    <source>
        <dbReference type="ARBA" id="ARBA00022692"/>
    </source>
</evidence>
<gene>
    <name evidence="7" type="ORF">B0G62_106195</name>
</gene>
<reference evidence="7 8" key="1">
    <citation type="submission" date="2018-01" db="EMBL/GenBank/DDBJ databases">
        <title>Genomic Encyclopedia of Type Strains, Phase III (KMG-III): the genomes of soil and plant-associated and newly described type strains.</title>
        <authorList>
            <person name="Whitman W."/>
        </authorList>
    </citation>
    <scope>NUCLEOTIDE SEQUENCE [LARGE SCALE GENOMIC DNA]</scope>
    <source>
        <strain evidence="7 8">JCM 18070</strain>
    </source>
</reference>
<dbReference type="OrthoDB" id="9099140at2"/>
<evidence type="ECO:0000256" key="4">
    <source>
        <dbReference type="ARBA" id="ARBA00023136"/>
    </source>
</evidence>
<dbReference type="InterPro" id="IPR011547">
    <property type="entry name" value="SLC26A/SulP_dom"/>
</dbReference>
<feature type="transmembrane region" description="Helical" evidence="5">
    <location>
        <begin position="311"/>
        <end position="330"/>
    </location>
</feature>
<feature type="transmembrane region" description="Helical" evidence="5">
    <location>
        <begin position="267"/>
        <end position="290"/>
    </location>
</feature>
<evidence type="ECO:0000313" key="8">
    <source>
        <dbReference type="Proteomes" id="UP000237381"/>
    </source>
</evidence>
<comment type="subcellular location">
    <subcellularLocation>
        <location evidence="1">Membrane</location>
        <topology evidence="1">Multi-pass membrane protein</topology>
    </subcellularLocation>
</comment>
<evidence type="ECO:0000259" key="6">
    <source>
        <dbReference type="Pfam" id="PF00916"/>
    </source>
</evidence>
<evidence type="ECO:0000256" key="3">
    <source>
        <dbReference type="ARBA" id="ARBA00022989"/>
    </source>
</evidence>
<evidence type="ECO:0000313" key="7">
    <source>
        <dbReference type="EMBL" id="POR51661.1"/>
    </source>
</evidence>
<comment type="caution">
    <text evidence="7">The sequence shown here is derived from an EMBL/GenBank/DDBJ whole genome shotgun (WGS) entry which is preliminary data.</text>
</comment>
<feature type="transmembrane region" description="Helical" evidence="5">
    <location>
        <begin position="52"/>
        <end position="74"/>
    </location>
</feature>
<keyword evidence="8" id="KW-1185">Reference proteome</keyword>
<feature type="transmembrane region" description="Helical" evidence="5">
    <location>
        <begin position="145"/>
        <end position="164"/>
    </location>
</feature>
<dbReference type="EMBL" id="PQGA01000006">
    <property type="protein sequence ID" value="POR51661.1"/>
    <property type="molecule type" value="Genomic_DNA"/>
</dbReference>
<dbReference type="PANTHER" id="PTHR43310:SF1">
    <property type="entry name" value="SULFATE TRANSPORTER YBAR-RELATED"/>
    <property type="match status" value="1"/>
</dbReference>
<evidence type="ECO:0000256" key="1">
    <source>
        <dbReference type="ARBA" id="ARBA00004141"/>
    </source>
</evidence>
<protein>
    <submittedName>
        <fullName evidence="7">SulP family sulfate permease</fullName>
    </submittedName>
</protein>
<evidence type="ECO:0000256" key="5">
    <source>
        <dbReference type="SAM" id="Phobius"/>
    </source>
</evidence>
<keyword evidence="4 5" id="KW-0472">Membrane</keyword>
<feature type="transmembrane region" description="Helical" evidence="5">
    <location>
        <begin position="112"/>
        <end position="133"/>
    </location>
</feature>
<sequence>MSTPFAPPRSAPSLAARIVPELLAAILLTVASCAEYIGLGTQATSSLPGSQAVALGAMMGVLTAVVGLIGIALSGSIQPLISGPRVAATVLFSNLIATLAAQPRLAAHGLPALLGCAALAVAVAAVTQLLLAAFKAGTLARMVPAPVFSGLLFGAAALAIESQVQTITHCSLEWPPALVVIAAGLAAHFGWVYGVGLAARRGYSLPKGLSLFWTLLAASAAYYVVLNFSPPAADCRTLGISGFDPAALGAGVVERWTHTFSLLDGAILAQIAVYGALIGVLASLDTLIAISNIESATHARSQPNRDLLMHGALNLLCALAGLLPVVGSLTRSNMALAAGARTRWTAILHALLTLALILFGSRLLSYVPKLAAASVMIAMALDMLDDWSKLITRLTFSAMEPRQVVAAAMWLFVTVALVTIVTGEPGDGFAAGCALGLLPLLWPPRRLDVQLSAHASRIDVALRGALLGHAVDRKICEPLLAHVAAQPGCKGIEFDLRALQRIDLSACKALMQFEALSRARGVAVLYRLKPDSPVSAAFAAIRSGQAPPASFLGASVGSVDETNNVVQTS</sequence>
<dbReference type="Pfam" id="PF00916">
    <property type="entry name" value="Sulfate_transp"/>
    <property type="match status" value="2"/>
</dbReference>
<keyword evidence="3 5" id="KW-1133">Transmembrane helix</keyword>
<dbReference type="Proteomes" id="UP000237381">
    <property type="component" value="Unassembled WGS sequence"/>
</dbReference>
<feature type="transmembrane region" description="Helical" evidence="5">
    <location>
        <begin position="176"/>
        <end position="199"/>
    </location>
</feature>
<dbReference type="AlphaFoldDB" id="A0A2S4MAI6"/>
<feature type="transmembrane region" description="Helical" evidence="5">
    <location>
        <begin position="211"/>
        <end position="229"/>
    </location>
</feature>
<feature type="domain" description="SLC26A/SulP transporter" evidence="6">
    <location>
        <begin position="52"/>
        <end position="170"/>
    </location>
</feature>
<feature type="domain" description="SLC26A/SulP transporter" evidence="6">
    <location>
        <begin position="264"/>
        <end position="399"/>
    </location>
</feature>
<keyword evidence="2 5" id="KW-0812">Transmembrane</keyword>
<dbReference type="PANTHER" id="PTHR43310">
    <property type="entry name" value="SULFATE TRANSPORTER YBAR-RELATED"/>
    <property type="match status" value="1"/>
</dbReference>